<organism evidence="1">
    <name type="scientific">Anguilla anguilla</name>
    <name type="common">European freshwater eel</name>
    <name type="synonym">Muraena anguilla</name>
    <dbReference type="NCBI Taxonomy" id="7936"/>
    <lineage>
        <taxon>Eukaryota</taxon>
        <taxon>Metazoa</taxon>
        <taxon>Chordata</taxon>
        <taxon>Craniata</taxon>
        <taxon>Vertebrata</taxon>
        <taxon>Euteleostomi</taxon>
        <taxon>Actinopterygii</taxon>
        <taxon>Neopterygii</taxon>
        <taxon>Teleostei</taxon>
        <taxon>Anguilliformes</taxon>
        <taxon>Anguillidae</taxon>
        <taxon>Anguilla</taxon>
    </lineage>
</organism>
<reference evidence="1" key="1">
    <citation type="submission" date="2014-11" db="EMBL/GenBank/DDBJ databases">
        <authorList>
            <person name="Amaro Gonzalez C."/>
        </authorList>
    </citation>
    <scope>NUCLEOTIDE SEQUENCE</scope>
</reference>
<name>A0A0E9QZM1_ANGAN</name>
<evidence type="ECO:0000313" key="1">
    <source>
        <dbReference type="EMBL" id="JAH22371.1"/>
    </source>
</evidence>
<protein>
    <submittedName>
        <fullName evidence="1">Uncharacterized protein</fullName>
    </submittedName>
</protein>
<reference evidence="1" key="2">
    <citation type="journal article" date="2015" name="Fish Shellfish Immunol.">
        <title>Early steps in the European eel (Anguilla anguilla)-Vibrio vulnificus interaction in the gills: Role of the RtxA13 toxin.</title>
        <authorList>
            <person name="Callol A."/>
            <person name="Pajuelo D."/>
            <person name="Ebbesson L."/>
            <person name="Teles M."/>
            <person name="MacKenzie S."/>
            <person name="Amaro C."/>
        </authorList>
    </citation>
    <scope>NUCLEOTIDE SEQUENCE</scope>
</reference>
<sequence>MRHLGPENQSSCNRGKIKSLKISCKTQLELRIGYKPDLPGPAHSCLASHFASLAVTDFLLR</sequence>
<dbReference type="AlphaFoldDB" id="A0A0E9QZM1"/>
<proteinExistence type="predicted"/>
<accession>A0A0E9QZM1</accession>
<dbReference type="EMBL" id="GBXM01086206">
    <property type="protein sequence ID" value="JAH22371.1"/>
    <property type="molecule type" value="Transcribed_RNA"/>
</dbReference>